<dbReference type="Proteomes" id="UP000193100">
    <property type="component" value="Chromosome"/>
</dbReference>
<organism evidence="3 4">
    <name type="scientific">Marinobacter salarius</name>
    <dbReference type="NCBI Taxonomy" id="1420917"/>
    <lineage>
        <taxon>Bacteria</taxon>
        <taxon>Pseudomonadati</taxon>
        <taxon>Pseudomonadota</taxon>
        <taxon>Gammaproteobacteria</taxon>
        <taxon>Pseudomonadales</taxon>
        <taxon>Marinobacteraceae</taxon>
        <taxon>Marinobacter</taxon>
    </lineage>
</organism>
<dbReference type="InterPro" id="IPR003777">
    <property type="entry name" value="XdhC_CoxI"/>
</dbReference>
<name>A0A1W6KEF3_9GAMM</name>
<feature type="domain" description="XdhC- CoxI" evidence="1">
    <location>
        <begin position="16"/>
        <end position="73"/>
    </location>
</feature>
<dbReference type="PANTHER" id="PTHR30388">
    <property type="entry name" value="ALDEHYDE OXIDOREDUCTASE MOLYBDENUM COFACTOR ASSEMBLY PROTEIN"/>
    <property type="match status" value="1"/>
</dbReference>
<dbReference type="InterPro" id="IPR014308">
    <property type="entry name" value="Xanthine_DH_XdhC"/>
</dbReference>
<feature type="domain" description="XdhC Rossmann" evidence="2">
    <location>
        <begin position="109"/>
        <end position="251"/>
    </location>
</feature>
<dbReference type="AlphaFoldDB" id="A0A1W6KEF3"/>
<accession>A0A1W6KEF3</accession>
<dbReference type="STRING" id="1420917.AU15_13865"/>
<dbReference type="GeneID" id="77257708"/>
<dbReference type="InterPro" id="IPR052698">
    <property type="entry name" value="MoCofactor_Util/Proc"/>
</dbReference>
<protein>
    <submittedName>
        <fullName evidence="3">XdhC Rossmann domain protein</fullName>
    </submittedName>
</protein>
<dbReference type="InterPro" id="IPR027051">
    <property type="entry name" value="XdhC_Rossmann_dom"/>
</dbReference>
<dbReference type="EMBL" id="CP020931">
    <property type="protein sequence ID" value="ARM85808.1"/>
    <property type="molecule type" value="Genomic_DNA"/>
</dbReference>
<dbReference type="Pfam" id="PF02625">
    <property type="entry name" value="XdhC_CoxI"/>
    <property type="match status" value="1"/>
</dbReference>
<dbReference type="Gene3D" id="3.40.50.720">
    <property type="entry name" value="NAD(P)-binding Rossmann-like Domain"/>
    <property type="match status" value="1"/>
</dbReference>
<evidence type="ECO:0000313" key="4">
    <source>
        <dbReference type="Proteomes" id="UP000193100"/>
    </source>
</evidence>
<evidence type="ECO:0000313" key="3">
    <source>
        <dbReference type="EMBL" id="ARM85808.1"/>
    </source>
</evidence>
<dbReference type="PANTHER" id="PTHR30388:SF6">
    <property type="entry name" value="XANTHINE DEHYDROGENASE SUBUNIT A-RELATED"/>
    <property type="match status" value="1"/>
</dbReference>
<evidence type="ECO:0000259" key="1">
    <source>
        <dbReference type="Pfam" id="PF02625"/>
    </source>
</evidence>
<evidence type="ECO:0000259" key="2">
    <source>
        <dbReference type="Pfam" id="PF13478"/>
    </source>
</evidence>
<gene>
    <name evidence="3" type="ORF">MARSALSMR5_03788</name>
</gene>
<dbReference type="RefSeq" id="WP_085681761.1">
    <property type="nucleotide sequence ID" value="NZ_CP020931.1"/>
</dbReference>
<dbReference type="NCBIfam" id="TIGR02964">
    <property type="entry name" value="xanthine_xdhC"/>
    <property type="match status" value="1"/>
</dbReference>
<dbReference type="Pfam" id="PF13478">
    <property type="entry name" value="XdhC_C"/>
    <property type="match status" value="1"/>
</dbReference>
<sequence length="292" mass="32008">MQERLTWIQAVADCERRGQPYVLVTVLGVTGSVPREPASKMVVTREHSYDTIGGGHLEYRVIARARERLANHEYSYELAHFPLGASLGQCCGGSVAVLLEAQSGGDARLVVFGAGHVSHALMRIVGGLPWQITWVDSRQECFPDRTPDNTTVHCTDDPVGDVPELCSNAHVLILTHNHALDYDLCQALLKRDDVRTIGLIGSQTKAERFRQRLAHRGYTEADIDRIRCPVGRSDIPGKRPMEVAVSISAELLSLVASDTAEKPSKRGLSWGALKALTKEVKPKEVEVAGQKT</sequence>
<reference evidence="3 4" key="1">
    <citation type="submission" date="2017-04" db="EMBL/GenBank/DDBJ databases">
        <title>Genome Sequence of Marinobacter salarius strain SMR5 Isolated from a culture of the Diatom Skeletonema marinoi.</title>
        <authorList>
            <person name="Topel M."/>
            <person name="Pinder M.I.M."/>
            <person name="Johansson O.N."/>
            <person name="Kourtchenko O."/>
            <person name="Godhe A."/>
            <person name="Clarke A.K."/>
        </authorList>
    </citation>
    <scope>NUCLEOTIDE SEQUENCE [LARGE SCALE GENOMIC DNA]</scope>
    <source>
        <strain evidence="3 4">SMR5</strain>
    </source>
</reference>
<proteinExistence type="predicted"/>